<feature type="transmembrane region" description="Helical" evidence="2">
    <location>
        <begin position="32"/>
        <end position="50"/>
    </location>
</feature>
<dbReference type="PANTHER" id="PTHR28112:SF1">
    <property type="entry name" value="SRP-INDEPENDENT TARGETING PROTEIN 3"/>
    <property type="match status" value="1"/>
</dbReference>
<dbReference type="PANTHER" id="PTHR28112">
    <property type="entry name" value="SRP-INDEPENDENT TARGETING PROTEIN 3"/>
    <property type="match status" value="1"/>
</dbReference>
<evidence type="ECO:0000313" key="4">
    <source>
        <dbReference type="Proteomes" id="UP000241769"/>
    </source>
</evidence>
<dbReference type="InParanoid" id="A0A2P6N915"/>
<sequence length="189" mass="21433">MAGGFSDMMVMLPMLYAMNQIDLKDEENIQRLRIGFCIVVTLVLSVYLYLWNKIRSTNDEAPVNVPEQKNFTGAVTEEASQMTTTEYDQSLLKKALQSLLVGASITALLHFKFEMVHPLFIQLAMVPMQLYKNPMFQIHVLGKTLPRPIVEENPMAKLFGQDQTAEAPQTEQIAAASPEEKKKKHKKDM</sequence>
<evidence type="ECO:0008006" key="5">
    <source>
        <dbReference type="Google" id="ProtNLM"/>
    </source>
</evidence>
<dbReference type="EMBL" id="MDYQ01000149">
    <property type="protein sequence ID" value="PRP80432.1"/>
    <property type="molecule type" value="Genomic_DNA"/>
</dbReference>
<keyword evidence="2" id="KW-0812">Transmembrane</keyword>
<dbReference type="GO" id="GO:0005739">
    <property type="term" value="C:mitochondrion"/>
    <property type="evidence" value="ECO:0007669"/>
    <property type="project" value="TreeGrafter"/>
</dbReference>
<keyword evidence="2" id="KW-0472">Membrane</keyword>
<dbReference type="Pfam" id="PF10032">
    <property type="entry name" value="Pho88"/>
    <property type="match status" value="1"/>
</dbReference>
<comment type="caution">
    <text evidence="3">The sequence shown here is derived from an EMBL/GenBank/DDBJ whole genome shotgun (WGS) entry which is preliminary data.</text>
</comment>
<evidence type="ECO:0000256" key="1">
    <source>
        <dbReference type="SAM" id="MobiDB-lite"/>
    </source>
</evidence>
<name>A0A2P6N915_9EUKA</name>
<proteinExistence type="predicted"/>
<dbReference type="AlphaFoldDB" id="A0A2P6N915"/>
<dbReference type="InterPro" id="IPR012098">
    <property type="entry name" value="SND3_fun"/>
</dbReference>
<evidence type="ECO:0000256" key="2">
    <source>
        <dbReference type="SAM" id="Phobius"/>
    </source>
</evidence>
<dbReference type="GO" id="GO:0045047">
    <property type="term" value="P:protein targeting to ER"/>
    <property type="evidence" value="ECO:0007669"/>
    <property type="project" value="InterPro"/>
</dbReference>
<feature type="compositionally biased region" description="Polar residues" evidence="1">
    <location>
        <begin position="161"/>
        <end position="172"/>
    </location>
</feature>
<keyword evidence="2" id="KW-1133">Transmembrane helix</keyword>
<dbReference type="STRING" id="1890364.A0A2P6N915"/>
<evidence type="ECO:0000313" key="3">
    <source>
        <dbReference type="EMBL" id="PRP80432.1"/>
    </source>
</evidence>
<feature type="region of interest" description="Disordered" evidence="1">
    <location>
        <begin position="158"/>
        <end position="189"/>
    </location>
</feature>
<reference evidence="3 4" key="1">
    <citation type="journal article" date="2018" name="Genome Biol. Evol.">
        <title>Multiple Roots of Fruiting Body Formation in Amoebozoa.</title>
        <authorList>
            <person name="Hillmann F."/>
            <person name="Forbes G."/>
            <person name="Novohradska S."/>
            <person name="Ferling I."/>
            <person name="Riege K."/>
            <person name="Groth M."/>
            <person name="Westermann M."/>
            <person name="Marz M."/>
            <person name="Spaller T."/>
            <person name="Winckler T."/>
            <person name="Schaap P."/>
            <person name="Glockner G."/>
        </authorList>
    </citation>
    <scope>NUCLEOTIDE SEQUENCE [LARGE SCALE GENOMIC DNA]</scope>
    <source>
        <strain evidence="3 4">Jena</strain>
    </source>
</reference>
<dbReference type="GO" id="GO:0005783">
    <property type="term" value="C:endoplasmic reticulum"/>
    <property type="evidence" value="ECO:0007669"/>
    <property type="project" value="InterPro"/>
</dbReference>
<dbReference type="OrthoDB" id="18139at2759"/>
<keyword evidence="4" id="KW-1185">Reference proteome</keyword>
<protein>
    <recommendedName>
        <fullName evidence="5">Inorganic phosphate transporter</fullName>
    </recommendedName>
</protein>
<dbReference type="Proteomes" id="UP000241769">
    <property type="component" value="Unassembled WGS sequence"/>
</dbReference>
<organism evidence="3 4">
    <name type="scientific">Planoprotostelium fungivorum</name>
    <dbReference type="NCBI Taxonomy" id="1890364"/>
    <lineage>
        <taxon>Eukaryota</taxon>
        <taxon>Amoebozoa</taxon>
        <taxon>Evosea</taxon>
        <taxon>Variosea</taxon>
        <taxon>Cavosteliida</taxon>
        <taxon>Cavosteliaceae</taxon>
        <taxon>Planoprotostelium</taxon>
    </lineage>
</organism>
<gene>
    <name evidence="3" type="ORF">PROFUN_11887</name>
</gene>
<accession>A0A2P6N915</accession>